<dbReference type="SUPFAM" id="SSF103481">
    <property type="entry name" value="Multidrug resistance efflux transporter EmrE"/>
    <property type="match status" value="1"/>
</dbReference>
<dbReference type="PANTHER" id="PTHR30561:SF9">
    <property type="entry name" value="4-AMINO-4-DEOXY-L-ARABINOSE-PHOSPHOUNDECAPRENOL FLIPPASE SUBUNIT ARNF-RELATED"/>
    <property type="match status" value="1"/>
</dbReference>
<keyword evidence="3 6" id="KW-0812">Transmembrane</keyword>
<evidence type="ECO:0000256" key="1">
    <source>
        <dbReference type="ARBA" id="ARBA00004651"/>
    </source>
</evidence>
<comment type="caution">
    <text evidence="8">The sequence shown here is derived from an EMBL/GenBank/DDBJ whole genome shotgun (WGS) entry which is preliminary data.</text>
</comment>
<dbReference type="RefSeq" id="WP_075614179.1">
    <property type="nucleotide sequence ID" value="NZ_JACIED010000003.1"/>
</dbReference>
<keyword evidence="4 6" id="KW-1133">Transmembrane helix</keyword>
<dbReference type="GO" id="GO:0022857">
    <property type="term" value="F:transmembrane transporter activity"/>
    <property type="evidence" value="ECO:0007669"/>
    <property type="project" value="InterPro"/>
</dbReference>
<feature type="transmembrane region" description="Helical" evidence="6">
    <location>
        <begin position="39"/>
        <end position="58"/>
    </location>
</feature>
<dbReference type="OrthoDB" id="8371552at2"/>
<dbReference type="STRING" id="887144.BJF91_13305"/>
<protein>
    <submittedName>
        <fullName evidence="8">Permease</fullName>
    </submittedName>
    <submittedName>
        <fullName evidence="7">Undecaprenyl phosphate-alpha-L-ara4N flippase subunit ArnE</fullName>
    </submittedName>
</protein>
<organism evidence="8 9">
    <name type="scientific">Allorhizobium taibaishanense</name>
    <dbReference type="NCBI Taxonomy" id="887144"/>
    <lineage>
        <taxon>Bacteria</taxon>
        <taxon>Pseudomonadati</taxon>
        <taxon>Pseudomonadota</taxon>
        <taxon>Alphaproteobacteria</taxon>
        <taxon>Hyphomicrobiales</taxon>
        <taxon>Rhizobiaceae</taxon>
        <taxon>Rhizobium/Agrobacterium group</taxon>
        <taxon>Allorhizobium</taxon>
    </lineage>
</organism>
<dbReference type="Gene3D" id="1.10.3730.20">
    <property type="match status" value="1"/>
</dbReference>
<evidence type="ECO:0000256" key="6">
    <source>
        <dbReference type="SAM" id="Phobius"/>
    </source>
</evidence>
<dbReference type="GO" id="GO:0005886">
    <property type="term" value="C:plasma membrane"/>
    <property type="evidence" value="ECO:0007669"/>
    <property type="project" value="UniProtKB-SubCell"/>
</dbReference>
<evidence type="ECO:0000256" key="4">
    <source>
        <dbReference type="ARBA" id="ARBA00022989"/>
    </source>
</evidence>
<dbReference type="EMBL" id="MKIN01000021">
    <property type="protein sequence ID" value="OLP50287.1"/>
    <property type="molecule type" value="Genomic_DNA"/>
</dbReference>
<evidence type="ECO:0000256" key="2">
    <source>
        <dbReference type="ARBA" id="ARBA00022475"/>
    </source>
</evidence>
<keyword evidence="9" id="KW-1185">Reference proteome</keyword>
<comment type="subcellular location">
    <subcellularLocation>
        <location evidence="1">Cell membrane</location>
        <topology evidence="1">Multi-pass membrane protein</topology>
    </subcellularLocation>
</comment>
<sequence length="117" mass="12412">MKEGLTLSMLALILFCILTETGREICFKTAAVSDDPRPVAMRPVVWAGIAFWLVELLAWSRVLASVDLSVAFPIMAMSYATITIAGAAVFKESINLRHALGVALVTTGVVCVGATGL</sequence>
<dbReference type="InterPro" id="IPR000390">
    <property type="entry name" value="Small_drug/metabolite_transptr"/>
</dbReference>
<dbReference type="InterPro" id="IPR037185">
    <property type="entry name" value="EmrE-like"/>
</dbReference>
<evidence type="ECO:0000256" key="3">
    <source>
        <dbReference type="ARBA" id="ARBA00022692"/>
    </source>
</evidence>
<dbReference type="AlphaFoldDB" id="A0A1Q9A6S8"/>
<evidence type="ECO:0000313" key="8">
    <source>
        <dbReference type="EMBL" id="OLP50287.1"/>
    </source>
</evidence>
<feature type="transmembrane region" description="Helical" evidence="6">
    <location>
        <begin position="96"/>
        <end position="116"/>
    </location>
</feature>
<dbReference type="Proteomes" id="UP000185598">
    <property type="component" value="Unassembled WGS sequence"/>
</dbReference>
<evidence type="ECO:0000313" key="10">
    <source>
        <dbReference type="Proteomes" id="UP000544107"/>
    </source>
</evidence>
<dbReference type="Proteomes" id="UP000544107">
    <property type="component" value="Unassembled WGS sequence"/>
</dbReference>
<dbReference type="PANTHER" id="PTHR30561">
    <property type="entry name" value="SMR FAMILY PROTON-DEPENDENT DRUG EFFLUX TRANSPORTER SUGE"/>
    <property type="match status" value="1"/>
</dbReference>
<reference evidence="8 9" key="1">
    <citation type="submission" date="2016-09" db="EMBL/GenBank/DDBJ databases">
        <title>Rhizobium oryziradicis sp. nov., isolated from the root of rice.</title>
        <authorList>
            <person name="Zhao J."/>
            <person name="Zhang X."/>
        </authorList>
    </citation>
    <scope>NUCLEOTIDE SEQUENCE [LARGE SCALE GENOMIC DNA]</scope>
    <source>
        <strain evidence="8 9">14971</strain>
    </source>
</reference>
<feature type="transmembrane region" description="Helical" evidence="6">
    <location>
        <begin position="70"/>
        <end position="90"/>
    </location>
</feature>
<keyword evidence="5 6" id="KW-0472">Membrane</keyword>
<evidence type="ECO:0000256" key="5">
    <source>
        <dbReference type="ARBA" id="ARBA00023136"/>
    </source>
</evidence>
<dbReference type="EMBL" id="JACIED010000003">
    <property type="protein sequence ID" value="MBB4008563.1"/>
    <property type="molecule type" value="Genomic_DNA"/>
</dbReference>
<accession>A0A1Q9A6S8</accession>
<proteinExistence type="predicted"/>
<keyword evidence="2" id="KW-1003">Cell membrane</keyword>
<gene>
    <name evidence="8" type="ORF">BJF91_13305</name>
    <name evidence="7" type="ORF">GGQ71_002843</name>
</gene>
<evidence type="ECO:0000313" key="7">
    <source>
        <dbReference type="EMBL" id="MBB4008563.1"/>
    </source>
</evidence>
<name>A0A1Q9A6S8_9HYPH</name>
<reference evidence="7 10" key="2">
    <citation type="submission" date="2020-08" db="EMBL/GenBank/DDBJ databases">
        <title>Genomic Encyclopedia of Type Strains, Phase IV (KMG-IV): sequencing the most valuable type-strain genomes for metagenomic binning, comparative biology and taxonomic classification.</title>
        <authorList>
            <person name="Goeker M."/>
        </authorList>
    </citation>
    <scope>NUCLEOTIDE SEQUENCE [LARGE SCALE GENOMIC DNA]</scope>
    <source>
        <strain evidence="7 10">DSM 100021</strain>
    </source>
</reference>
<evidence type="ECO:0000313" key="9">
    <source>
        <dbReference type="Proteomes" id="UP000185598"/>
    </source>
</evidence>